<name>A0ACB9GTT1_9ASTR</name>
<dbReference type="Proteomes" id="UP001056120">
    <property type="component" value="Linkage Group LG13"/>
</dbReference>
<organism evidence="1 2">
    <name type="scientific">Smallanthus sonchifolius</name>
    <dbReference type="NCBI Taxonomy" id="185202"/>
    <lineage>
        <taxon>Eukaryota</taxon>
        <taxon>Viridiplantae</taxon>
        <taxon>Streptophyta</taxon>
        <taxon>Embryophyta</taxon>
        <taxon>Tracheophyta</taxon>
        <taxon>Spermatophyta</taxon>
        <taxon>Magnoliopsida</taxon>
        <taxon>eudicotyledons</taxon>
        <taxon>Gunneridae</taxon>
        <taxon>Pentapetalae</taxon>
        <taxon>asterids</taxon>
        <taxon>campanulids</taxon>
        <taxon>Asterales</taxon>
        <taxon>Asteraceae</taxon>
        <taxon>Asteroideae</taxon>
        <taxon>Heliantheae alliance</taxon>
        <taxon>Millerieae</taxon>
        <taxon>Smallanthus</taxon>
    </lineage>
</organism>
<accession>A0ACB9GTT1</accession>
<gene>
    <name evidence="1" type="ORF">L1987_40197</name>
</gene>
<dbReference type="EMBL" id="CM042030">
    <property type="protein sequence ID" value="KAI3786483.1"/>
    <property type="molecule type" value="Genomic_DNA"/>
</dbReference>
<evidence type="ECO:0000313" key="2">
    <source>
        <dbReference type="Proteomes" id="UP001056120"/>
    </source>
</evidence>
<comment type="caution">
    <text evidence="1">The sequence shown here is derived from an EMBL/GenBank/DDBJ whole genome shotgun (WGS) entry which is preliminary data.</text>
</comment>
<evidence type="ECO:0000313" key="1">
    <source>
        <dbReference type="EMBL" id="KAI3786483.1"/>
    </source>
</evidence>
<keyword evidence="2" id="KW-1185">Reference proteome</keyword>
<proteinExistence type="predicted"/>
<reference evidence="1 2" key="2">
    <citation type="journal article" date="2022" name="Mol. Ecol. Resour.">
        <title>The genomes of chicory, endive, great burdock and yacon provide insights into Asteraceae paleo-polyploidization history and plant inulin production.</title>
        <authorList>
            <person name="Fan W."/>
            <person name="Wang S."/>
            <person name="Wang H."/>
            <person name="Wang A."/>
            <person name="Jiang F."/>
            <person name="Liu H."/>
            <person name="Zhao H."/>
            <person name="Xu D."/>
            <person name="Zhang Y."/>
        </authorList>
    </citation>
    <scope>NUCLEOTIDE SEQUENCE [LARGE SCALE GENOMIC DNA]</scope>
    <source>
        <strain evidence="2">cv. Yunnan</strain>
        <tissue evidence="1">Leaves</tissue>
    </source>
</reference>
<reference evidence="2" key="1">
    <citation type="journal article" date="2022" name="Mol. Ecol. Resour.">
        <title>The genomes of chicory, endive, great burdock and yacon provide insights into Asteraceae palaeo-polyploidization history and plant inulin production.</title>
        <authorList>
            <person name="Fan W."/>
            <person name="Wang S."/>
            <person name="Wang H."/>
            <person name="Wang A."/>
            <person name="Jiang F."/>
            <person name="Liu H."/>
            <person name="Zhao H."/>
            <person name="Xu D."/>
            <person name="Zhang Y."/>
        </authorList>
    </citation>
    <scope>NUCLEOTIDE SEQUENCE [LARGE SCALE GENOMIC DNA]</scope>
    <source>
        <strain evidence="2">cv. Yunnan</strain>
    </source>
</reference>
<sequence length="313" mass="35253">MPSTYRPQMGNARPCIGLHGLPNTQRYTGQLIKFAYVMVVVGYSLLFCVQFEVIFGGLLELSASGFFSTVPLKFTTVSSISVMASSSNNEYAGGNKPPVLVSTRNFDDWTKKMKTFFQFHDHTLLQSITDGPHKQVTTTADVQRPKTIVEYDEKDIALIARDNKAYGFISIALPMDVFNIFAKLYYAAIVTFMDDNYKICYGGYQNDYEYHFSEVLILKSYPNKQQDDSFKVQESEVIVPTSLVRSSDSKEQEPSIFTRMDQTEVRPGDSEKTTTATLQSLLDFSGKLEAKQSKEPEERSSKEELVGILNVEA</sequence>
<protein>
    <submittedName>
        <fullName evidence="1">Uncharacterized protein</fullName>
    </submittedName>
</protein>